<feature type="compositionally biased region" description="Basic and acidic residues" evidence="5">
    <location>
        <begin position="72"/>
        <end position="89"/>
    </location>
</feature>
<organism evidence="7 8">
    <name type="scientific">Aliiroseovarius crassostreae</name>
    <dbReference type="NCBI Taxonomy" id="154981"/>
    <lineage>
        <taxon>Bacteria</taxon>
        <taxon>Pseudomonadati</taxon>
        <taxon>Pseudomonadota</taxon>
        <taxon>Alphaproteobacteria</taxon>
        <taxon>Rhodobacterales</taxon>
        <taxon>Paracoccaceae</taxon>
        <taxon>Aliiroseovarius</taxon>
    </lineage>
</organism>
<sequence>MDRRLMNKTTILLGGAAVVFLAAAGWIMSQNSRAQAIPVPTAPNIQAGQSLYGEYCASCHGANLEGQPDWRSPGDDGRLPAPPHDETGHTWHHPDQLLFKYTKLGGKAALASQGIEFDSGMPGFGEDLSDQDIWNILGFIRSTWPERQRQVQVERTKLDSEGEGN</sequence>
<dbReference type="InterPro" id="IPR009056">
    <property type="entry name" value="Cyt_c-like_dom"/>
</dbReference>
<evidence type="ECO:0000256" key="3">
    <source>
        <dbReference type="ARBA" id="ARBA00023004"/>
    </source>
</evidence>
<accession>A0A9Q9HFW7</accession>
<dbReference type="PROSITE" id="PS51007">
    <property type="entry name" value="CYTC"/>
    <property type="match status" value="1"/>
</dbReference>
<dbReference type="PANTHER" id="PTHR35008:SF4">
    <property type="entry name" value="BLL4482 PROTEIN"/>
    <property type="match status" value="1"/>
</dbReference>
<keyword evidence="3 4" id="KW-0408">Iron</keyword>
<keyword evidence="2 4" id="KW-0479">Metal-binding</keyword>
<dbReference type="GO" id="GO:0020037">
    <property type="term" value="F:heme binding"/>
    <property type="evidence" value="ECO:0007669"/>
    <property type="project" value="InterPro"/>
</dbReference>
<feature type="region of interest" description="Disordered" evidence="5">
    <location>
        <begin position="67"/>
        <end position="89"/>
    </location>
</feature>
<keyword evidence="1 4" id="KW-0349">Heme</keyword>
<name>A0A9Q9HFW7_9RHOB</name>
<dbReference type="Pfam" id="PF00034">
    <property type="entry name" value="Cytochrom_C"/>
    <property type="match status" value="1"/>
</dbReference>
<keyword evidence="7" id="KW-0614">Plasmid</keyword>
<dbReference type="EMBL" id="CP080777">
    <property type="protein sequence ID" value="UWP97046.1"/>
    <property type="molecule type" value="Genomic_DNA"/>
</dbReference>
<dbReference type="AlphaFoldDB" id="A0A9Q9HFW7"/>
<evidence type="ECO:0000259" key="6">
    <source>
        <dbReference type="PROSITE" id="PS51007"/>
    </source>
</evidence>
<evidence type="ECO:0000256" key="1">
    <source>
        <dbReference type="ARBA" id="ARBA00022617"/>
    </source>
</evidence>
<evidence type="ECO:0000256" key="5">
    <source>
        <dbReference type="SAM" id="MobiDB-lite"/>
    </source>
</evidence>
<evidence type="ECO:0000313" key="8">
    <source>
        <dbReference type="Proteomes" id="UP001057991"/>
    </source>
</evidence>
<protein>
    <submittedName>
        <fullName evidence="7">Cytochrome c</fullName>
    </submittedName>
</protein>
<dbReference type="SUPFAM" id="SSF46626">
    <property type="entry name" value="Cytochrome c"/>
    <property type="match status" value="1"/>
</dbReference>
<evidence type="ECO:0000313" key="7">
    <source>
        <dbReference type="EMBL" id="UWP97046.1"/>
    </source>
</evidence>
<evidence type="ECO:0000256" key="2">
    <source>
        <dbReference type="ARBA" id="ARBA00022723"/>
    </source>
</evidence>
<gene>
    <name evidence="7" type="ORF">K3X48_15545</name>
</gene>
<geneLocation type="plasmid" evidence="7 8">
    <name>unnamed1</name>
</geneLocation>
<dbReference type="InterPro" id="IPR036909">
    <property type="entry name" value="Cyt_c-like_dom_sf"/>
</dbReference>
<evidence type="ECO:0000256" key="4">
    <source>
        <dbReference type="PROSITE-ProRule" id="PRU00433"/>
    </source>
</evidence>
<dbReference type="InterPro" id="IPR051459">
    <property type="entry name" value="Cytochrome_c-type_DH"/>
</dbReference>
<reference evidence="7" key="1">
    <citation type="submission" date="2021-08" db="EMBL/GenBank/DDBJ databases">
        <authorList>
            <person name="Nwanade C."/>
            <person name="Wang M."/>
            <person name="Masoudi A."/>
            <person name="Yu Z."/>
            <person name="Liu J."/>
        </authorList>
    </citation>
    <scope>NUCLEOTIDE SEQUENCE</scope>
    <source>
        <strain evidence="7">S056</strain>
        <plasmid evidence="7">unnamed1</plasmid>
    </source>
</reference>
<dbReference type="PANTHER" id="PTHR35008">
    <property type="entry name" value="BLL4482 PROTEIN-RELATED"/>
    <property type="match status" value="1"/>
</dbReference>
<dbReference type="Proteomes" id="UP001057991">
    <property type="component" value="Plasmid unnamed1"/>
</dbReference>
<dbReference type="GO" id="GO:0009055">
    <property type="term" value="F:electron transfer activity"/>
    <property type="evidence" value="ECO:0007669"/>
    <property type="project" value="InterPro"/>
</dbReference>
<feature type="domain" description="Cytochrome c" evidence="6">
    <location>
        <begin position="43"/>
        <end position="144"/>
    </location>
</feature>
<dbReference type="Gene3D" id="1.10.760.10">
    <property type="entry name" value="Cytochrome c-like domain"/>
    <property type="match status" value="1"/>
</dbReference>
<proteinExistence type="predicted"/>
<dbReference type="GO" id="GO:0046872">
    <property type="term" value="F:metal ion binding"/>
    <property type="evidence" value="ECO:0007669"/>
    <property type="project" value="UniProtKB-KW"/>
</dbReference>